<keyword evidence="2" id="KW-1185">Reference proteome</keyword>
<dbReference type="EMBL" id="QXGH01000010">
    <property type="protein sequence ID" value="RHW28307.1"/>
    <property type="molecule type" value="Genomic_DNA"/>
</dbReference>
<evidence type="ECO:0000313" key="2">
    <source>
        <dbReference type="Proteomes" id="UP000283644"/>
    </source>
</evidence>
<accession>A0A417Y6V7</accession>
<organism evidence="1 2">
    <name type="scientific">Nocardioides immobilis</name>
    <dbReference type="NCBI Taxonomy" id="2049295"/>
    <lineage>
        <taxon>Bacteria</taxon>
        <taxon>Bacillati</taxon>
        <taxon>Actinomycetota</taxon>
        <taxon>Actinomycetes</taxon>
        <taxon>Propionibacteriales</taxon>
        <taxon>Nocardioidaceae</taxon>
        <taxon>Nocardioides</taxon>
    </lineage>
</organism>
<proteinExistence type="predicted"/>
<gene>
    <name evidence="1" type="ORF">D0Z08_04850</name>
</gene>
<dbReference type="Gene3D" id="3.40.50.450">
    <property type="match status" value="1"/>
</dbReference>
<dbReference type="AlphaFoldDB" id="A0A417Y6V7"/>
<dbReference type="Proteomes" id="UP000283644">
    <property type="component" value="Unassembled WGS sequence"/>
</dbReference>
<protein>
    <submittedName>
        <fullName evidence="1">Uncharacterized protein</fullName>
    </submittedName>
</protein>
<evidence type="ECO:0000313" key="1">
    <source>
        <dbReference type="EMBL" id="RHW28307.1"/>
    </source>
</evidence>
<comment type="caution">
    <text evidence="1">The sequence shown here is derived from an EMBL/GenBank/DDBJ whole genome shotgun (WGS) entry which is preliminary data.</text>
</comment>
<sequence length="265" mass="29135">MWVTDAPFADNWFSHEDRATSVITTADWERYFAPPSLRSYVIYQLAQTCTIFAADLSEEMLENIAHEPPRGCANDLSANKANIRFGMLAGSLCPECAAVMTQYGMSDEQVAAVRRMLALVRDEALGTPRPLDPLSAFVVMRFSAFDENANAYEYGVKAGIEAAGFTCTRADDSYQPGALLTKVTKYIERSRVIVAKVDVQNLNVYYELGVARALGKDIILVAAQEQIGGLPTDINNLEVLTYPTGDYKALRESLTSALMPLVPRA</sequence>
<name>A0A417Y6V7_9ACTN</name>
<reference evidence="1 2" key="1">
    <citation type="submission" date="2018-09" db="EMBL/GenBank/DDBJ databases">
        <title>Genome sequencing of Nocardioides immobilis CCTCC AB 2017083 for comparison to Nocardioides silvaticus.</title>
        <authorList>
            <person name="Li C."/>
            <person name="Wang G."/>
        </authorList>
    </citation>
    <scope>NUCLEOTIDE SEQUENCE [LARGE SCALE GENOMIC DNA]</scope>
    <source>
        <strain evidence="1 2">CCTCC AB 2017083</strain>
    </source>
</reference>